<reference evidence="3 4" key="1">
    <citation type="submission" date="2019-01" db="EMBL/GenBank/DDBJ databases">
        <title>Coherence of Microcystis species and biogeography revealed through population genomics.</title>
        <authorList>
            <person name="Perez-Carrascal O.M."/>
            <person name="Terrat Y."/>
            <person name="Giani A."/>
            <person name="Fortin N."/>
            <person name="Tromas N."/>
            <person name="Shapiro B.J."/>
        </authorList>
    </citation>
    <scope>NUCLEOTIDE SEQUENCE [LARGE SCALE GENOMIC DNA]</scope>
    <source>
        <strain evidence="3">Ma_MB_S_20031200_S102</strain>
    </source>
</reference>
<feature type="domain" description="Ice-binding protein C-terminal" evidence="2">
    <location>
        <begin position="152"/>
        <end position="175"/>
    </location>
</feature>
<name>A0A552F6A2_MICAE</name>
<evidence type="ECO:0000259" key="2">
    <source>
        <dbReference type="Pfam" id="PF07589"/>
    </source>
</evidence>
<protein>
    <submittedName>
        <fullName evidence="3">PEP-CTERM sorting domain-containing protein</fullName>
    </submittedName>
</protein>
<sequence>MNKVAVITGLALAYFAVNVNSLQAANITYNFQGAITSGSLNGTYSGSASFDDGTITGVGSESTPLTNISFNLLDHSFNLASADAPPVANYFDGTFLGIDYSVTSTNAFFPIANFALTSGLFNLSEAAFTYTPRLGIAGQGSLTFTEVPPDIQIPEPSTVIGLITLGGIGFILRKRP</sequence>
<dbReference type="EMBL" id="SFBI01000022">
    <property type="protein sequence ID" value="TRU42227.1"/>
    <property type="molecule type" value="Genomic_DNA"/>
</dbReference>
<proteinExistence type="predicted"/>
<accession>A0A552F6A2</accession>
<gene>
    <name evidence="3" type="ORF">EWV92_01990</name>
</gene>
<evidence type="ECO:0000256" key="1">
    <source>
        <dbReference type="SAM" id="SignalP"/>
    </source>
</evidence>
<organism evidence="3 4">
    <name type="scientific">Microcystis aeruginosa Ma_MB_S_20031200_S102</name>
    <dbReference type="NCBI Taxonomy" id="2486254"/>
    <lineage>
        <taxon>Bacteria</taxon>
        <taxon>Bacillati</taxon>
        <taxon>Cyanobacteriota</taxon>
        <taxon>Cyanophyceae</taxon>
        <taxon>Oscillatoriophycideae</taxon>
        <taxon>Chroococcales</taxon>
        <taxon>Microcystaceae</taxon>
        <taxon>Microcystis</taxon>
    </lineage>
</organism>
<feature type="chain" id="PRO_5021784391" evidence="1">
    <location>
        <begin position="25"/>
        <end position="176"/>
    </location>
</feature>
<dbReference type="Proteomes" id="UP000317708">
    <property type="component" value="Unassembled WGS sequence"/>
</dbReference>
<feature type="signal peptide" evidence="1">
    <location>
        <begin position="1"/>
        <end position="24"/>
    </location>
</feature>
<evidence type="ECO:0000313" key="4">
    <source>
        <dbReference type="Proteomes" id="UP000317708"/>
    </source>
</evidence>
<dbReference type="AlphaFoldDB" id="A0A552F6A2"/>
<dbReference type="NCBIfam" id="TIGR02595">
    <property type="entry name" value="PEP_CTERM"/>
    <property type="match status" value="1"/>
</dbReference>
<evidence type="ECO:0000313" key="3">
    <source>
        <dbReference type="EMBL" id="TRU42227.1"/>
    </source>
</evidence>
<comment type="caution">
    <text evidence="3">The sequence shown here is derived from an EMBL/GenBank/DDBJ whole genome shotgun (WGS) entry which is preliminary data.</text>
</comment>
<dbReference type="Pfam" id="PF07589">
    <property type="entry name" value="PEP-CTERM"/>
    <property type="match status" value="1"/>
</dbReference>
<dbReference type="InterPro" id="IPR013424">
    <property type="entry name" value="Ice-binding_C"/>
</dbReference>
<keyword evidence="1" id="KW-0732">Signal</keyword>